<organism evidence="2 3">
    <name type="scientific">Immersiella caudata</name>
    <dbReference type="NCBI Taxonomy" id="314043"/>
    <lineage>
        <taxon>Eukaryota</taxon>
        <taxon>Fungi</taxon>
        <taxon>Dikarya</taxon>
        <taxon>Ascomycota</taxon>
        <taxon>Pezizomycotina</taxon>
        <taxon>Sordariomycetes</taxon>
        <taxon>Sordariomycetidae</taxon>
        <taxon>Sordariales</taxon>
        <taxon>Lasiosphaeriaceae</taxon>
        <taxon>Immersiella</taxon>
    </lineage>
</organism>
<accession>A0AA40BZ91</accession>
<name>A0AA40BZ91_9PEZI</name>
<dbReference type="AlphaFoldDB" id="A0AA40BZ91"/>
<evidence type="ECO:0000259" key="1">
    <source>
        <dbReference type="Pfam" id="PF06985"/>
    </source>
</evidence>
<dbReference type="Proteomes" id="UP001175000">
    <property type="component" value="Unassembled WGS sequence"/>
</dbReference>
<proteinExistence type="predicted"/>
<dbReference type="Pfam" id="PF06985">
    <property type="entry name" value="HET"/>
    <property type="match status" value="1"/>
</dbReference>
<gene>
    <name evidence="2" type="ORF">B0T14DRAFT_518255</name>
</gene>
<comment type="caution">
    <text evidence="2">The sequence shown here is derived from an EMBL/GenBank/DDBJ whole genome shotgun (WGS) entry which is preliminary data.</text>
</comment>
<keyword evidence="3" id="KW-1185">Reference proteome</keyword>
<sequence length="418" mass="46885">MSGLSPWRASRLDLPPLFLAHWGRPAPASSLPSSAMNAPYALPRLPSQVYQYRPLGSQYVEVRILKLHAGCRGTPITATITHVALRDSSLNYQALSYVWGDKGDLSGTILIDGLPHPRRLQRNLELALRQIRDTQADTALWIDAICINQDDYDEKGKQVALMGEIYTRARSVLSWVGPEQDGSDTAMELMADGERFLSLARNRQLSSPDISAVLALLYRAYWTRVWIVQEVYFARSLTIKCGTKSIPADIFQYCVGVVTFQLNTQFQDTETIRDKSADNPASAHIRLFGIQTLRAWLDRCVQQGFKATDPRDYIYALAGVSRDGRYGEIIPNYRGTVREALLQAAPLVLHGPTPAYYQETPSDHFLEHPVFRYAEMMGIEVDNELVSDLYACARSPPRTQHSYAGGLRNMSGPGFWAR</sequence>
<dbReference type="PANTHER" id="PTHR24148:SF73">
    <property type="entry name" value="HET DOMAIN PROTEIN (AFU_ORTHOLOGUE AFUA_8G01020)"/>
    <property type="match status" value="1"/>
</dbReference>
<dbReference type="InterPro" id="IPR010730">
    <property type="entry name" value="HET"/>
</dbReference>
<reference evidence="2" key="1">
    <citation type="submission" date="2023-06" db="EMBL/GenBank/DDBJ databases">
        <title>Genome-scale phylogeny and comparative genomics of the fungal order Sordariales.</title>
        <authorList>
            <consortium name="Lawrence Berkeley National Laboratory"/>
            <person name="Hensen N."/>
            <person name="Bonometti L."/>
            <person name="Westerberg I."/>
            <person name="Brannstrom I.O."/>
            <person name="Guillou S."/>
            <person name="Cros-Aarteil S."/>
            <person name="Calhoun S."/>
            <person name="Haridas S."/>
            <person name="Kuo A."/>
            <person name="Mondo S."/>
            <person name="Pangilinan J."/>
            <person name="Riley R."/>
            <person name="Labutti K."/>
            <person name="Andreopoulos B."/>
            <person name="Lipzen A."/>
            <person name="Chen C."/>
            <person name="Yanf M."/>
            <person name="Daum C."/>
            <person name="Ng V."/>
            <person name="Clum A."/>
            <person name="Steindorff A."/>
            <person name="Ohm R."/>
            <person name="Martin F."/>
            <person name="Silar P."/>
            <person name="Natvig D."/>
            <person name="Lalanne C."/>
            <person name="Gautier V."/>
            <person name="Ament-Velasquez S.L."/>
            <person name="Kruys A."/>
            <person name="Hutchinson M.I."/>
            <person name="Powell A.J."/>
            <person name="Barry K."/>
            <person name="Miller A.N."/>
            <person name="Grigoriev I.V."/>
            <person name="Debuchy R."/>
            <person name="Gladieux P."/>
            <person name="Thoren M.H."/>
            <person name="Johannesson H."/>
        </authorList>
    </citation>
    <scope>NUCLEOTIDE SEQUENCE</scope>
    <source>
        <strain evidence="2">CBS 606.72</strain>
    </source>
</reference>
<feature type="domain" description="Heterokaryon incompatibility" evidence="1">
    <location>
        <begin position="92"/>
        <end position="230"/>
    </location>
</feature>
<dbReference type="PANTHER" id="PTHR24148">
    <property type="entry name" value="ANKYRIN REPEAT DOMAIN-CONTAINING PROTEIN 39 HOMOLOG-RELATED"/>
    <property type="match status" value="1"/>
</dbReference>
<dbReference type="EMBL" id="JAULSU010000004">
    <property type="protein sequence ID" value="KAK0618919.1"/>
    <property type="molecule type" value="Genomic_DNA"/>
</dbReference>
<evidence type="ECO:0000313" key="2">
    <source>
        <dbReference type="EMBL" id="KAK0618919.1"/>
    </source>
</evidence>
<dbReference type="InterPro" id="IPR052895">
    <property type="entry name" value="HetReg/Transcr_Mod"/>
</dbReference>
<evidence type="ECO:0000313" key="3">
    <source>
        <dbReference type="Proteomes" id="UP001175000"/>
    </source>
</evidence>
<protein>
    <submittedName>
        <fullName evidence="2">Heterokaryon incompatibility protein-domain-containing protein</fullName>
    </submittedName>
</protein>